<organism evidence="10">
    <name type="scientific">hydrothermal vent metagenome</name>
    <dbReference type="NCBI Taxonomy" id="652676"/>
    <lineage>
        <taxon>unclassified sequences</taxon>
        <taxon>metagenomes</taxon>
        <taxon>ecological metagenomes</taxon>
    </lineage>
</organism>
<dbReference type="HAMAP" id="MF_00238">
    <property type="entry name" value="Cytidyl_kinase_type1"/>
    <property type="match status" value="1"/>
</dbReference>
<dbReference type="SUPFAM" id="SSF52540">
    <property type="entry name" value="P-loop containing nucleoside triphosphate hydrolases"/>
    <property type="match status" value="1"/>
</dbReference>
<evidence type="ECO:0000256" key="1">
    <source>
        <dbReference type="ARBA" id="ARBA00009427"/>
    </source>
</evidence>
<reference evidence="10" key="1">
    <citation type="submission" date="2018-06" db="EMBL/GenBank/DDBJ databases">
        <authorList>
            <person name="Zhirakovskaya E."/>
        </authorList>
    </citation>
    <scope>NUCLEOTIDE SEQUENCE</scope>
</reference>
<dbReference type="AlphaFoldDB" id="A0A3B1CP31"/>
<dbReference type="GO" id="GO:0036431">
    <property type="term" value="F:dCMP kinase activity"/>
    <property type="evidence" value="ECO:0007669"/>
    <property type="project" value="InterPro"/>
</dbReference>
<dbReference type="CDD" id="cd02020">
    <property type="entry name" value="CMPK"/>
    <property type="match status" value="1"/>
</dbReference>
<comment type="catalytic activity">
    <reaction evidence="8">
        <text>CMP + ATP = CDP + ADP</text>
        <dbReference type="Rhea" id="RHEA:11600"/>
        <dbReference type="ChEBI" id="CHEBI:30616"/>
        <dbReference type="ChEBI" id="CHEBI:58069"/>
        <dbReference type="ChEBI" id="CHEBI:60377"/>
        <dbReference type="ChEBI" id="CHEBI:456216"/>
        <dbReference type="EC" id="2.7.4.25"/>
    </reaction>
</comment>
<dbReference type="InterPro" id="IPR027417">
    <property type="entry name" value="P-loop_NTPase"/>
</dbReference>
<dbReference type="InterPro" id="IPR003136">
    <property type="entry name" value="Cytidylate_kin"/>
</dbReference>
<dbReference type="Pfam" id="PF02224">
    <property type="entry name" value="Cytidylate_kin"/>
    <property type="match status" value="1"/>
</dbReference>
<protein>
    <recommendedName>
        <fullName evidence="2">(d)CMP kinase</fullName>
        <ecNumber evidence="2">2.7.4.25</ecNumber>
    </recommendedName>
</protein>
<keyword evidence="6" id="KW-0067">ATP-binding</keyword>
<comment type="catalytic activity">
    <reaction evidence="7">
        <text>dCMP + ATP = dCDP + ADP</text>
        <dbReference type="Rhea" id="RHEA:25094"/>
        <dbReference type="ChEBI" id="CHEBI:30616"/>
        <dbReference type="ChEBI" id="CHEBI:57566"/>
        <dbReference type="ChEBI" id="CHEBI:58593"/>
        <dbReference type="ChEBI" id="CHEBI:456216"/>
        <dbReference type="EC" id="2.7.4.25"/>
    </reaction>
</comment>
<evidence type="ECO:0000256" key="7">
    <source>
        <dbReference type="ARBA" id="ARBA00047615"/>
    </source>
</evidence>
<proteinExistence type="inferred from homology"/>
<keyword evidence="3 10" id="KW-0808">Transferase</keyword>
<dbReference type="GO" id="GO:0036430">
    <property type="term" value="F:CMP kinase activity"/>
    <property type="evidence" value="ECO:0007669"/>
    <property type="project" value="RHEA"/>
</dbReference>
<dbReference type="EMBL" id="UOGF01000079">
    <property type="protein sequence ID" value="VAX31879.1"/>
    <property type="molecule type" value="Genomic_DNA"/>
</dbReference>
<dbReference type="InterPro" id="IPR011994">
    <property type="entry name" value="Cytidylate_kinase_dom"/>
</dbReference>
<feature type="domain" description="Cytidylate kinase" evidence="9">
    <location>
        <begin position="15"/>
        <end position="227"/>
    </location>
</feature>
<accession>A0A3B1CP31</accession>
<sequence>MSTLLGYHFKKPLVITIDGPAGAGKSTTARALASVLSYLYLDTGALYRAMTWKIIQEKIDPDNLSEIASFCEDIDLSLTVTGKKTEVWVDGVNVTAFLRDPAVTKLSSRISALAPVRKKLLVIQQQVGEKGGIVAEGRDIGRVVFPDADLKFYFDADANVRGMRRCKDLKKQGIKTNISSTTQALKTRDFKDTSRKLSPLKKDDDAIVLDTTDLNPDEVLQAILKEVVRVGVSCPD</sequence>
<evidence type="ECO:0000259" key="9">
    <source>
        <dbReference type="Pfam" id="PF02224"/>
    </source>
</evidence>
<keyword evidence="4" id="KW-0547">Nucleotide-binding</keyword>
<evidence type="ECO:0000256" key="2">
    <source>
        <dbReference type="ARBA" id="ARBA00012906"/>
    </source>
</evidence>
<evidence type="ECO:0000256" key="4">
    <source>
        <dbReference type="ARBA" id="ARBA00022741"/>
    </source>
</evidence>
<evidence type="ECO:0000256" key="6">
    <source>
        <dbReference type="ARBA" id="ARBA00022840"/>
    </source>
</evidence>
<evidence type="ECO:0000256" key="8">
    <source>
        <dbReference type="ARBA" id="ARBA00048478"/>
    </source>
</evidence>
<evidence type="ECO:0000313" key="10">
    <source>
        <dbReference type="EMBL" id="VAX31879.1"/>
    </source>
</evidence>
<dbReference type="Gene3D" id="3.40.50.300">
    <property type="entry name" value="P-loop containing nucleotide triphosphate hydrolases"/>
    <property type="match status" value="1"/>
</dbReference>
<comment type="similarity">
    <text evidence="1">Belongs to the cytidylate kinase family. Type 1 subfamily.</text>
</comment>
<keyword evidence="5 10" id="KW-0418">Kinase</keyword>
<gene>
    <name evidence="10" type="ORF">MNBD_NITROSPIRAE01-1377</name>
</gene>
<dbReference type="EC" id="2.7.4.25" evidence="2"/>
<dbReference type="GO" id="GO:0005524">
    <property type="term" value="F:ATP binding"/>
    <property type="evidence" value="ECO:0007669"/>
    <property type="project" value="UniProtKB-KW"/>
</dbReference>
<dbReference type="NCBIfam" id="TIGR00017">
    <property type="entry name" value="cmk"/>
    <property type="match status" value="1"/>
</dbReference>
<evidence type="ECO:0000256" key="3">
    <source>
        <dbReference type="ARBA" id="ARBA00022679"/>
    </source>
</evidence>
<name>A0A3B1CP31_9ZZZZ</name>
<evidence type="ECO:0000256" key="5">
    <source>
        <dbReference type="ARBA" id="ARBA00022777"/>
    </source>
</evidence>